<dbReference type="GO" id="GO:0005506">
    <property type="term" value="F:iron ion binding"/>
    <property type="evidence" value="ECO:0007669"/>
    <property type="project" value="InterPro"/>
</dbReference>
<evidence type="ECO:0000256" key="16">
    <source>
        <dbReference type="RuleBase" id="RU000461"/>
    </source>
</evidence>
<keyword evidence="18" id="KW-0732">Signal</keyword>
<dbReference type="PRINTS" id="PR00385">
    <property type="entry name" value="P450"/>
</dbReference>
<comment type="pathway">
    <text evidence="3">Hormone biosynthesis.</text>
</comment>
<comment type="pathway">
    <text evidence="14">Steroid biosynthesis.</text>
</comment>
<dbReference type="Gene3D" id="1.10.630.10">
    <property type="entry name" value="Cytochrome P450"/>
    <property type="match status" value="1"/>
</dbReference>
<dbReference type="InterPro" id="IPR002401">
    <property type="entry name" value="Cyt_P450_E_grp-I"/>
</dbReference>
<evidence type="ECO:0000256" key="10">
    <source>
        <dbReference type="ARBA" id="ARBA00023004"/>
    </source>
</evidence>
<dbReference type="InterPro" id="IPR017972">
    <property type="entry name" value="Cyt_P450_CS"/>
</dbReference>
<name>A0A834ZMY7_TETSI</name>
<evidence type="ECO:0000313" key="19">
    <source>
        <dbReference type="EMBL" id="KAF8405292.1"/>
    </source>
</evidence>
<keyword evidence="17" id="KW-0175">Coiled coil</keyword>
<accession>A0A834ZMY7</accession>
<dbReference type="GO" id="GO:0016020">
    <property type="term" value="C:membrane"/>
    <property type="evidence" value="ECO:0007669"/>
    <property type="project" value="UniProtKB-SubCell"/>
</dbReference>
<feature type="signal peptide" evidence="18">
    <location>
        <begin position="1"/>
        <end position="18"/>
    </location>
</feature>
<keyword evidence="20" id="KW-1185">Reference proteome</keyword>
<evidence type="ECO:0000256" key="13">
    <source>
        <dbReference type="ARBA" id="ARBA00037910"/>
    </source>
</evidence>
<evidence type="ECO:0000256" key="6">
    <source>
        <dbReference type="ARBA" id="ARBA00022692"/>
    </source>
</evidence>
<evidence type="ECO:0000256" key="2">
    <source>
        <dbReference type="ARBA" id="ARBA00004167"/>
    </source>
</evidence>
<comment type="similarity">
    <text evidence="4 16">Belongs to the cytochrome P450 family.</text>
</comment>
<proteinExistence type="inferred from homology"/>
<dbReference type="GO" id="GO:0048441">
    <property type="term" value="P:petal development"/>
    <property type="evidence" value="ECO:0007669"/>
    <property type="project" value="UniProtKB-ARBA"/>
</dbReference>
<dbReference type="GO" id="GO:0010268">
    <property type="term" value="P:brassinosteroid homeostasis"/>
    <property type="evidence" value="ECO:0007669"/>
    <property type="project" value="TreeGrafter"/>
</dbReference>
<keyword evidence="5 15" id="KW-0349">Heme</keyword>
<dbReference type="GO" id="GO:0016125">
    <property type="term" value="P:sterol metabolic process"/>
    <property type="evidence" value="ECO:0007669"/>
    <property type="project" value="TreeGrafter"/>
</dbReference>
<dbReference type="CDD" id="cd11043">
    <property type="entry name" value="CYP90-like"/>
    <property type="match status" value="1"/>
</dbReference>
<dbReference type="InterPro" id="IPR001128">
    <property type="entry name" value="Cyt_P450"/>
</dbReference>
<evidence type="ECO:0000256" key="8">
    <source>
        <dbReference type="ARBA" id="ARBA00022989"/>
    </source>
</evidence>
<dbReference type="PRINTS" id="PR00463">
    <property type="entry name" value="EP450I"/>
</dbReference>
<comment type="subcellular location">
    <subcellularLocation>
        <location evidence="2">Membrane</location>
        <topology evidence="2">Single-pass membrane protein</topology>
    </subcellularLocation>
</comment>
<protein>
    <recommendedName>
        <fullName evidence="21">Cytochrome P450</fullName>
    </recommendedName>
</protein>
<organism evidence="19 20">
    <name type="scientific">Tetracentron sinense</name>
    <name type="common">Spur-leaf</name>
    <dbReference type="NCBI Taxonomy" id="13715"/>
    <lineage>
        <taxon>Eukaryota</taxon>
        <taxon>Viridiplantae</taxon>
        <taxon>Streptophyta</taxon>
        <taxon>Embryophyta</taxon>
        <taxon>Tracheophyta</taxon>
        <taxon>Spermatophyta</taxon>
        <taxon>Magnoliopsida</taxon>
        <taxon>Trochodendrales</taxon>
        <taxon>Trochodendraceae</taxon>
        <taxon>Tetracentron</taxon>
    </lineage>
</organism>
<dbReference type="GO" id="GO:0048366">
    <property type="term" value="P:leaf development"/>
    <property type="evidence" value="ECO:0007669"/>
    <property type="project" value="UniProtKB-ARBA"/>
</dbReference>
<dbReference type="FunFam" id="1.10.630.10:FF:000048">
    <property type="entry name" value="3-epi-6-deoxocathasterone 23-monooxygenase CYP90D1"/>
    <property type="match status" value="1"/>
</dbReference>
<dbReference type="EMBL" id="JABCRI010000006">
    <property type="protein sequence ID" value="KAF8405292.1"/>
    <property type="molecule type" value="Genomic_DNA"/>
</dbReference>
<comment type="pathway">
    <text evidence="13">Plant hormone biosynthesis; brassinosteroid biosynthesis.</text>
</comment>
<evidence type="ECO:0000256" key="4">
    <source>
        <dbReference type="ARBA" id="ARBA00010617"/>
    </source>
</evidence>
<feature type="binding site" description="axial binding residue" evidence="15">
    <location>
        <position position="433"/>
    </location>
    <ligand>
        <name>heme</name>
        <dbReference type="ChEBI" id="CHEBI:30413"/>
    </ligand>
    <ligandPart>
        <name>Fe</name>
        <dbReference type="ChEBI" id="CHEBI:18248"/>
    </ligandPart>
</feature>
<gene>
    <name evidence="19" type="ORF">HHK36_010194</name>
</gene>
<dbReference type="GO" id="GO:0016709">
    <property type="term" value="F:oxidoreductase activity, acting on paired donors, with incorporation or reduction of molecular oxygen, NAD(P)H as one donor, and incorporation of one atom of oxygen"/>
    <property type="evidence" value="ECO:0007669"/>
    <property type="project" value="TreeGrafter"/>
</dbReference>
<evidence type="ECO:0000256" key="18">
    <source>
        <dbReference type="SAM" id="SignalP"/>
    </source>
</evidence>
<feature type="coiled-coil region" evidence="17">
    <location>
        <begin position="307"/>
        <end position="334"/>
    </location>
</feature>
<dbReference type="PANTHER" id="PTHR24286">
    <property type="entry name" value="CYTOCHROME P450 26"/>
    <property type="match status" value="1"/>
</dbReference>
<dbReference type="Proteomes" id="UP000655225">
    <property type="component" value="Unassembled WGS sequence"/>
</dbReference>
<comment type="caution">
    <text evidence="19">The sequence shown here is derived from an EMBL/GenBank/DDBJ whole genome shotgun (WGS) entry which is preliminary data.</text>
</comment>
<keyword evidence="10 15" id="KW-0408">Iron</keyword>
<keyword evidence="8" id="KW-1133">Transmembrane helix</keyword>
<dbReference type="Pfam" id="PF00067">
    <property type="entry name" value="p450"/>
    <property type="match status" value="1"/>
</dbReference>
<evidence type="ECO:0000256" key="7">
    <source>
        <dbReference type="ARBA" id="ARBA00022723"/>
    </source>
</evidence>
<evidence type="ECO:0000256" key="14">
    <source>
        <dbReference type="ARBA" id="ARBA00060577"/>
    </source>
</evidence>
<evidence type="ECO:0000313" key="20">
    <source>
        <dbReference type="Proteomes" id="UP000655225"/>
    </source>
</evidence>
<evidence type="ECO:0000256" key="5">
    <source>
        <dbReference type="ARBA" id="ARBA00022617"/>
    </source>
</evidence>
<evidence type="ECO:0000256" key="17">
    <source>
        <dbReference type="SAM" id="Coils"/>
    </source>
</evidence>
<evidence type="ECO:0000256" key="15">
    <source>
        <dbReference type="PIRSR" id="PIRSR602401-1"/>
    </source>
</evidence>
<evidence type="ECO:0000256" key="3">
    <source>
        <dbReference type="ARBA" id="ARBA00004972"/>
    </source>
</evidence>
<dbReference type="GO" id="GO:0020037">
    <property type="term" value="F:heme binding"/>
    <property type="evidence" value="ECO:0007669"/>
    <property type="project" value="InterPro"/>
</dbReference>
<keyword evidence="11 16" id="KW-0503">Monooxygenase</keyword>
<keyword evidence="12" id="KW-0472">Membrane</keyword>
<evidence type="ECO:0000256" key="11">
    <source>
        <dbReference type="ARBA" id="ARBA00023033"/>
    </source>
</evidence>
<dbReference type="OrthoDB" id="3945418at2759"/>
<dbReference type="PANTHER" id="PTHR24286:SF254">
    <property type="entry name" value="3-EPI-6-DEOXOCATHASTERONE 23-MONOOXYGENASE CYP90C1"/>
    <property type="match status" value="1"/>
</dbReference>
<dbReference type="PROSITE" id="PS00086">
    <property type="entry name" value="CYTOCHROME_P450"/>
    <property type="match status" value="1"/>
</dbReference>
<dbReference type="GO" id="GO:0048443">
    <property type="term" value="P:stamen development"/>
    <property type="evidence" value="ECO:0007669"/>
    <property type="project" value="UniProtKB-ARBA"/>
</dbReference>
<keyword evidence="9 16" id="KW-0560">Oxidoreductase</keyword>
<evidence type="ECO:0008006" key="21">
    <source>
        <dbReference type="Google" id="ProtNLM"/>
    </source>
</evidence>
<keyword evidence="7 15" id="KW-0479">Metal-binding</keyword>
<keyword evidence="6" id="KW-0812">Transmembrane</keyword>
<reference evidence="19 20" key="1">
    <citation type="submission" date="2020-04" db="EMBL/GenBank/DDBJ databases">
        <title>Plant Genome Project.</title>
        <authorList>
            <person name="Zhang R.-G."/>
        </authorList>
    </citation>
    <scope>NUCLEOTIDE SEQUENCE [LARGE SCALE GENOMIC DNA]</scope>
    <source>
        <strain evidence="19">YNK0</strain>
        <tissue evidence="19">Leaf</tissue>
    </source>
</reference>
<evidence type="ECO:0000256" key="12">
    <source>
        <dbReference type="ARBA" id="ARBA00023136"/>
    </source>
</evidence>
<dbReference type="SUPFAM" id="SSF48264">
    <property type="entry name" value="Cytochrome P450"/>
    <property type="match status" value="1"/>
</dbReference>
<sequence>MNWVLGFWVLVGISIGWCWWKKKEKKEIEKKNGVPKGNLGWPLIGETLDFIACGYTSRPVSFMEKRRSLYGKVFKSHLLGRPIIVSTDPDVNKVVLQNNGSTFIPYYPKTITELLGKSSILQTNGNLQKRVHGLIGGFLKSPQLKARITREIENCVNLSMETWKDKPLIYMQEETRNLTFQVLVRVLLSVGPGEDLQFLKREFGEFIKGLICLPIKLPGTRLYKSLKAKERLLKMVRKIVEEKKMKLESTDERSPVMDAVDVLLRSGGEENEAQRLPLDFISGNIIEMMIPGEDSVPMVMTLAVKYLSDCSLALKQLMEENIELKRRKTHLCENYAWTDYMSLPFTQNVINETLRMANIINGIWRKALKDVEIKGYFIPKGWCVLASLSSVHMNEENYENPYQFDPWRWERKEGNGNDNNSSFTPFGGGQRLCVGLELSRLEVSIFLHHFITRYRWVAEEDCVVHFPTVKMKRKLPITVIPISS</sequence>
<comment type="cofactor">
    <cofactor evidence="1 15">
        <name>heme</name>
        <dbReference type="ChEBI" id="CHEBI:30413"/>
    </cofactor>
</comment>
<evidence type="ECO:0000256" key="9">
    <source>
        <dbReference type="ARBA" id="ARBA00023002"/>
    </source>
</evidence>
<evidence type="ECO:0000256" key="1">
    <source>
        <dbReference type="ARBA" id="ARBA00001971"/>
    </source>
</evidence>
<feature type="chain" id="PRO_5032348533" description="Cytochrome P450" evidence="18">
    <location>
        <begin position="19"/>
        <end position="484"/>
    </location>
</feature>
<dbReference type="OMA" id="FIPCYPK"/>
<dbReference type="InterPro" id="IPR036396">
    <property type="entry name" value="Cyt_P450_sf"/>
</dbReference>
<dbReference type="GO" id="GO:0016132">
    <property type="term" value="P:brassinosteroid biosynthetic process"/>
    <property type="evidence" value="ECO:0007669"/>
    <property type="project" value="TreeGrafter"/>
</dbReference>
<dbReference type="AlphaFoldDB" id="A0A834ZMY7"/>